<evidence type="ECO:0000313" key="2">
    <source>
        <dbReference type="EMBL" id="GAP88662.1"/>
    </source>
</evidence>
<gene>
    <name evidence="2" type="ORF">SAMD00023353_3300420</name>
</gene>
<reference evidence="2" key="1">
    <citation type="submission" date="2016-03" db="EMBL/GenBank/DDBJ databases">
        <title>Draft genome sequence of Rosellinia necatrix.</title>
        <authorList>
            <person name="Kanematsu S."/>
        </authorList>
    </citation>
    <scope>NUCLEOTIDE SEQUENCE [LARGE SCALE GENOMIC DNA]</scope>
    <source>
        <strain evidence="2">W97</strain>
    </source>
</reference>
<protein>
    <submittedName>
        <fullName evidence="2">Putative ankyrin repeat domain-containing protein 28</fullName>
    </submittedName>
</protein>
<proteinExistence type="predicted"/>
<dbReference type="EMBL" id="DF977478">
    <property type="protein sequence ID" value="GAP88662.1"/>
    <property type="molecule type" value="Genomic_DNA"/>
</dbReference>
<evidence type="ECO:0000313" key="3">
    <source>
        <dbReference type="Proteomes" id="UP000054516"/>
    </source>
</evidence>
<dbReference type="AlphaFoldDB" id="A0A1W2TK77"/>
<keyword evidence="1" id="KW-0472">Membrane</keyword>
<accession>A0A1W2TK77</accession>
<sequence>MDDSWWDDFSNNLATDLAPLIALFGEAPTKQYLSECVTIEDIIIFAFAPLGVITAIVSAIRVRGTPSLRAFVGRAQEAAGLAEAELCSSTSRDVCELYTNGGIARVFGRPKLLEIVHDPQAPLEEFFLTGDKKATAGIYSFEEYVEAGRGQTEWKLQQRVQSYEQDYEQDYEQGHDGQTLPHFAPNPNLSLNIGIKRHARGWFIAAAAFGFITQSFVLVWAVLTRYHYQWIRNSREDAYAVPLTAIGTVLLGLGMGLCAHLIESKTKEQIYERREHKVGEARSTMYWIQPGNQIIGDQVFDSFGHSDAKSALQRYTTSWKDEREDFNMIWIWAAVMITSVGFVIQFLGLRACHSSVAVVQFGITIIMSVIRSGLRARRLGNEGSFMWGSPDLFLGHELDCLALRIGRHRVSSPAEAAGSPSAVQLRRTWNIFSFIQGTDTITEAQSSATIQQDWAGQAGMLPLPMSDGPLLLFGFSEVSWPPYPHGIGIDGKIAPRLNPAVEAVLYRIRLARMTGVGAPESGLSSHWGGRFVAVRDTALALAHAIEDTMQILSSSDSSQPVKLRDEWESACHIFWRVGCSVLDPLAQDRQDDSIYMSLQRDLDWRKEPVGPWKCDRSELEAVLGLWLWSLKSDQGGAGPETAAEDIFRIVSTTCVDADVEPHDLFRGLDYIFSWHPDLYRTTRPRKIRVWGENNSCMTAQNAVWRDDGDCLASVPGGPGTRRNARIFGWYNMRVGRVGRADSGERWVPLAKSNCSLMQNCAQEIYVMFLTAILQAVEDIGDHAVDRIRNALVTRGLCDEDDSFTCVISVLYNAGLLPTPNDDEDSD</sequence>
<name>A0A1W2TK77_ROSNE</name>
<keyword evidence="3" id="KW-1185">Reference proteome</keyword>
<keyword evidence="1" id="KW-1133">Transmembrane helix</keyword>
<feature type="transmembrane region" description="Helical" evidence="1">
    <location>
        <begin position="329"/>
        <end position="349"/>
    </location>
</feature>
<feature type="transmembrane region" description="Helical" evidence="1">
    <location>
        <begin position="243"/>
        <end position="262"/>
    </location>
</feature>
<dbReference type="OrthoDB" id="7464126at2759"/>
<organism evidence="2">
    <name type="scientific">Rosellinia necatrix</name>
    <name type="common">White root-rot fungus</name>
    <dbReference type="NCBI Taxonomy" id="77044"/>
    <lineage>
        <taxon>Eukaryota</taxon>
        <taxon>Fungi</taxon>
        <taxon>Dikarya</taxon>
        <taxon>Ascomycota</taxon>
        <taxon>Pezizomycotina</taxon>
        <taxon>Sordariomycetes</taxon>
        <taxon>Xylariomycetidae</taxon>
        <taxon>Xylariales</taxon>
        <taxon>Xylariaceae</taxon>
        <taxon>Rosellinia</taxon>
    </lineage>
</organism>
<feature type="transmembrane region" description="Helical" evidence="1">
    <location>
        <begin position="42"/>
        <end position="60"/>
    </location>
</feature>
<evidence type="ECO:0000256" key="1">
    <source>
        <dbReference type="SAM" id="Phobius"/>
    </source>
</evidence>
<dbReference type="STRING" id="77044.A0A1W2TK77"/>
<feature type="transmembrane region" description="Helical" evidence="1">
    <location>
        <begin position="202"/>
        <end position="223"/>
    </location>
</feature>
<keyword evidence="1" id="KW-0812">Transmembrane</keyword>
<dbReference type="Proteomes" id="UP000054516">
    <property type="component" value="Unassembled WGS sequence"/>
</dbReference>
<dbReference type="OMA" id="WHENGIA"/>